<evidence type="ECO:0000256" key="1">
    <source>
        <dbReference type="SAM" id="MobiDB-lite"/>
    </source>
</evidence>
<evidence type="ECO:0000313" key="2">
    <source>
        <dbReference type="EMBL" id="TNY22374.1"/>
    </source>
</evidence>
<feature type="region of interest" description="Disordered" evidence="1">
    <location>
        <begin position="274"/>
        <end position="383"/>
    </location>
</feature>
<feature type="compositionally biased region" description="Basic residues" evidence="1">
    <location>
        <begin position="326"/>
        <end position="348"/>
    </location>
</feature>
<dbReference type="AlphaFoldDB" id="A0A5C5G208"/>
<feature type="compositionally biased region" description="Low complexity" evidence="1">
    <location>
        <begin position="168"/>
        <end position="191"/>
    </location>
</feature>
<feature type="region of interest" description="Disordered" evidence="1">
    <location>
        <begin position="1"/>
        <end position="31"/>
    </location>
</feature>
<proteinExistence type="predicted"/>
<keyword evidence="3" id="KW-1185">Reference proteome</keyword>
<dbReference type="Proteomes" id="UP000311382">
    <property type="component" value="Unassembled WGS sequence"/>
</dbReference>
<reference evidence="2 3" key="1">
    <citation type="submission" date="2019-03" db="EMBL/GenBank/DDBJ databases">
        <title>Rhodosporidium diobovatum UCD-FST 08-225 genome sequencing, assembly, and annotation.</title>
        <authorList>
            <person name="Fakankun I.U."/>
            <person name="Fristensky B."/>
            <person name="Levin D.B."/>
        </authorList>
    </citation>
    <scope>NUCLEOTIDE SEQUENCE [LARGE SCALE GENOMIC DNA]</scope>
    <source>
        <strain evidence="2 3">UCD-FST 08-225</strain>
    </source>
</reference>
<evidence type="ECO:0000313" key="3">
    <source>
        <dbReference type="Proteomes" id="UP000311382"/>
    </source>
</evidence>
<feature type="compositionally biased region" description="Pro residues" evidence="1">
    <location>
        <begin position="192"/>
        <end position="204"/>
    </location>
</feature>
<sequence>MRRRTPSRSHSGLTARPRMRLPGRGPAARGCRREGEYAMRLRQPLLPSLPRPLPTDRRLAPTTPLQLRLSPRSVAHASPPLRRRARLCAARSAIASRCRLRLSPLRGLRRRRAASSRNSSRARRPRSLRTGSTRPSRLLRQSGRTFCRSRRCCSRRRPLPLLVKRGLSSSSSSSTATSHSTRSSCPPSLQRRPPPPQAIPPRHPPGTRLGRSHSRSSSRQPSSSHPSSTSRRARRTSLSTRPLAARPRRALDERSTRRWQMRWVRRLTRLTAERRRRRTDRATTTRAGTTRTRSLTSLRPKKTTTMKKATPMDAGEETARACRASSSRRPRRQSMARPLGKRTTKTMRARTTGSKGSLRSRWGCGEASRRKRSSTRRKTRTTS</sequence>
<name>A0A5C5G208_9BASI</name>
<dbReference type="EMBL" id="SOZI01000026">
    <property type="protein sequence ID" value="TNY22374.1"/>
    <property type="molecule type" value="Genomic_DNA"/>
</dbReference>
<feature type="region of interest" description="Disordered" evidence="1">
    <location>
        <begin position="108"/>
        <end position="143"/>
    </location>
</feature>
<protein>
    <submittedName>
        <fullName evidence="2">Uncharacterized protein</fullName>
    </submittedName>
</protein>
<feature type="compositionally biased region" description="Basic residues" evidence="1">
    <location>
        <begin position="369"/>
        <end position="383"/>
    </location>
</feature>
<feature type="compositionally biased region" description="Low complexity" evidence="1">
    <location>
        <begin position="20"/>
        <end position="29"/>
    </location>
</feature>
<feature type="compositionally biased region" description="Low complexity" evidence="1">
    <location>
        <begin position="282"/>
        <end position="298"/>
    </location>
</feature>
<accession>A0A5C5G208</accession>
<comment type="caution">
    <text evidence="2">The sequence shown here is derived from an EMBL/GenBank/DDBJ whole genome shotgun (WGS) entry which is preliminary data.</text>
</comment>
<feature type="compositionally biased region" description="Low complexity" evidence="1">
    <location>
        <begin position="217"/>
        <end position="245"/>
    </location>
</feature>
<organism evidence="2 3">
    <name type="scientific">Rhodotorula diobovata</name>
    <dbReference type="NCBI Taxonomy" id="5288"/>
    <lineage>
        <taxon>Eukaryota</taxon>
        <taxon>Fungi</taxon>
        <taxon>Dikarya</taxon>
        <taxon>Basidiomycota</taxon>
        <taxon>Pucciniomycotina</taxon>
        <taxon>Microbotryomycetes</taxon>
        <taxon>Sporidiobolales</taxon>
        <taxon>Sporidiobolaceae</taxon>
        <taxon>Rhodotorula</taxon>
    </lineage>
</organism>
<feature type="region of interest" description="Disordered" evidence="1">
    <location>
        <begin position="163"/>
        <end position="255"/>
    </location>
</feature>
<feature type="compositionally biased region" description="Basic residues" evidence="1">
    <location>
        <begin position="108"/>
        <end position="127"/>
    </location>
</feature>
<feature type="region of interest" description="Disordered" evidence="1">
    <location>
        <begin position="46"/>
        <end position="67"/>
    </location>
</feature>
<gene>
    <name evidence="2" type="ORF">DMC30DRAFT_392401</name>
</gene>